<evidence type="ECO:0000256" key="1">
    <source>
        <dbReference type="SAM" id="SignalP"/>
    </source>
</evidence>
<dbReference type="AlphaFoldDB" id="A0A171DM91"/>
<protein>
    <submittedName>
        <fullName evidence="2">Uncharacterized protein</fullName>
    </submittedName>
</protein>
<comment type="caution">
    <text evidence="2">The sequence shown here is derived from an EMBL/GenBank/DDBJ whole genome shotgun (WGS) entry which is preliminary data.</text>
</comment>
<sequence length="259" mass="24974">MKRVIKTAVAVAALGLAAAICTPAQAQSIPSLGGQDATETVSMAIRGLAGGLTGGRLDGLAGGQGLDGLAGGQGLEGLTGGQGAPPVTDGVFGKASAAVERLLGVPAEQLTQGGAPLRGITGEAGPLAGTTDSAGHLVGATNGLTHSGARSVENVQGTVEGAEGLTHQRPRVEGLVDGLNQAVPQGAERAGTVAPLVGGLAPAEAGPLVGAVEPVTRSASIDELSPLLGNRSAQSGEAAAGTLDSVTGVVRGVTEDLTR</sequence>
<reference evidence="2 3" key="1">
    <citation type="journal article" date="2016" name="Genome Announc.">
        <title>Draft Genome Sequence of Planomonospora sphaerica JCM9374, a Rare Actinomycete.</title>
        <authorList>
            <person name="Dohra H."/>
            <person name="Suzuki T."/>
            <person name="Inoue Y."/>
            <person name="Kodani S."/>
        </authorList>
    </citation>
    <scope>NUCLEOTIDE SEQUENCE [LARGE SCALE GENOMIC DNA]</scope>
    <source>
        <strain evidence="2 3">JCM 9374</strain>
    </source>
</reference>
<accession>A0A171DM91</accession>
<dbReference type="RefSeq" id="WP_068902007.1">
    <property type="nucleotide sequence ID" value="NZ_BDCX01000016.1"/>
</dbReference>
<proteinExistence type="predicted"/>
<reference evidence="3" key="2">
    <citation type="submission" date="2016-04" db="EMBL/GenBank/DDBJ databases">
        <title>Planomonospora sphaerica JCM9374 whole genome shotgun sequence.</title>
        <authorList>
            <person name="Suzuki T."/>
            <person name="Dohra H."/>
            <person name="Kodani S."/>
        </authorList>
    </citation>
    <scope>NUCLEOTIDE SEQUENCE [LARGE SCALE GENOMIC DNA]</scope>
    <source>
        <strain evidence="3">JCM 9374</strain>
    </source>
</reference>
<evidence type="ECO:0000313" key="3">
    <source>
        <dbReference type="Proteomes" id="UP000077701"/>
    </source>
</evidence>
<organism evidence="2 3">
    <name type="scientific">Planomonospora sphaerica</name>
    <dbReference type="NCBI Taxonomy" id="161355"/>
    <lineage>
        <taxon>Bacteria</taxon>
        <taxon>Bacillati</taxon>
        <taxon>Actinomycetota</taxon>
        <taxon>Actinomycetes</taxon>
        <taxon>Streptosporangiales</taxon>
        <taxon>Streptosporangiaceae</taxon>
        <taxon>Planomonospora</taxon>
    </lineage>
</organism>
<name>A0A171DM91_9ACTN</name>
<keyword evidence="1" id="KW-0732">Signal</keyword>
<evidence type="ECO:0000313" key="2">
    <source>
        <dbReference type="EMBL" id="GAT70060.1"/>
    </source>
</evidence>
<dbReference type="OrthoDB" id="9883678at2"/>
<feature type="chain" id="PRO_5007905854" evidence="1">
    <location>
        <begin position="27"/>
        <end position="259"/>
    </location>
</feature>
<dbReference type="Proteomes" id="UP000077701">
    <property type="component" value="Unassembled WGS sequence"/>
</dbReference>
<dbReference type="EMBL" id="BDCX01000016">
    <property type="protein sequence ID" value="GAT70060.1"/>
    <property type="molecule type" value="Genomic_DNA"/>
</dbReference>
<keyword evidence="3" id="KW-1185">Reference proteome</keyword>
<feature type="signal peptide" evidence="1">
    <location>
        <begin position="1"/>
        <end position="26"/>
    </location>
</feature>
<gene>
    <name evidence="2" type="ORF">PS9374_05740</name>
</gene>